<gene>
    <name evidence="1" type="ORF">NCTC10786_05742</name>
</gene>
<dbReference type="Pfam" id="PF07922">
    <property type="entry name" value="Glyco_transf_52"/>
    <property type="match status" value="1"/>
</dbReference>
<dbReference type="Proteomes" id="UP000251584">
    <property type="component" value="Unassembled WGS sequence"/>
</dbReference>
<organism evidence="1 2">
    <name type="scientific">Citrobacter koseri</name>
    <name type="common">Citrobacter diversus</name>
    <dbReference type="NCBI Taxonomy" id="545"/>
    <lineage>
        <taxon>Bacteria</taxon>
        <taxon>Pseudomonadati</taxon>
        <taxon>Pseudomonadota</taxon>
        <taxon>Gammaproteobacteria</taxon>
        <taxon>Enterobacterales</taxon>
        <taxon>Enterobacteriaceae</taxon>
        <taxon>Citrobacter</taxon>
    </lineage>
</organism>
<dbReference type="EMBL" id="UAVY01000010">
    <property type="protein sequence ID" value="SQB40636.1"/>
    <property type="molecule type" value="Genomic_DNA"/>
</dbReference>
<proteinExistence type="predicted"/>
<keyword evidence="1" id="KW-0808">Transferase</keyword>
<reference evidence="1 2" key="1">
    <citation type="submission" date="2018-06" db="EMBL/GenBank/DDBJ databases">
        <authorList>
            <consortium name="Pathogen Informatics"/>
            <person name="Doyle S."/>
        </authorList>
    </citation>
    <scope>NUCLEOTIDE SEQUENCE [LARGE SCALE GENOMIC DNA]</scope>
    <source>
        <strain evidence="1 2">NCTC10786</strain>
    </source>
</reference>
<sequence>MHTERSAPVYAGRVNVFVGSKFKDILDVKNDSNLIALIHKIKTLAAHYPSLQYLRHPREYSQPGVWHDGNYAECHFLKIIFASYPRLTSE</sequence>
<dbReference type="GO" id="GO:0016740">
    <property type="term" value="F:transferase activity"/>
    <property type="evidence" value="ECO:0007669"/>
    <property type="project" value="UniProtKB-KW"/>
</dbReference>
<accession>A0A2X2WHU9</accession>
<name>A0A2X2WHU9_CITKO</name>
<dbReference type="AlphaFoldDB" id="A0A2X2WHU9"/>
<dbReference type="InterPro" id="IPR012477">
    <property type="entry name" value="Glyco_transf_52"/>
</dbReference>
<evidence type="ECO:0000313" key="2">
    <source>
        <dbReference type="Proteomes" id="UP000251584"/>
    </source>
</evidence>
<protein>
    <submittedName>
        <fullName evidence="1">Glycosyltransferase family 52</fullName>
    </submittedName>
</protein>
<evidence type="ECO:0000313" key="1">
    <source>
        <dbReference type="EMBL" id="SQB40636.1"/>
    </source>
</evidence>